<feature type="region of interest" description="Disordered" evidence="1">
    <location>
        <begin position="235"/>
        <end position="285"/>
    </location>
</feature>
<proteinExistence type="predicted"/>
<evidence type="ECO:0000256" key="1">
    <source>
        <dbReference type="SAM" id="MobiDB-lite"/>
    </source>
</evidence>
<gene>
    <name evidence="2" type="ORF">EYC84_000642</name>
</gene>
<keyword evidence="3" id="KW-1185">Reference proteome</keyword>
<comment type="caution">
    <text evidence="2">The sequence shown here is derived from an EMBL/GenBank/DDBJ whole genome shotgun (WGS) entry which is preliminary data.</text>
</comment>
<dbReference type="VEuPathDB" id="FungiDB:MFRU_046g00380"/>
<dbReference type="AlphaFoldDB" id="A0A5M9JU48"/>
<protein>
    <submittedName>
        <fullName evidence="2">Uncharacterized protein</fullName>
    </submittedName>
</protein>
<evidence type="ECO:0000313" key="2">
    <source>
        <dbReference type="EMBL" id="KAA8571322.1"/>
    </source>
</evidence>
<dbReference type="Proteomes" id="UP000322873">
    <property type="component" value="Unassembled WGS sequence"/>
</dbReference>
<sequence length="541" mass="60915">MTPQPKKPMTARRGGSIAIVNSISTSNHNPKKTRTTPTTTAPPDTTKKRSPAKSSKQEHLPAPSFNAMQFNNRNENDEEDCQCSALDDDGIIKHESRAVCEAEKIRMVHVNICMSIILSSPHTTTLLVGPDAQPFTVYTNLLKLHTIHFSGNFKSASSTSASKTKERSSYSLPEFRIPKKMKVDKQDSQGSERQLETIGVSGQEDCSASLDAKVEVKAEVKGAEVKAEVKAEVDHNIEEKNDRNQDFKLEDDRSNEGVPEIKHEPNQPTIGTPPQTHSPKPPMKEPTTLFGFLPETPEIKRETAAPLSNFKYPTIDPLNFAYFHSWIMTGTLIPSLNWLVEPPSAQITTRTLITLHIFAQTIKSIPFGFFILQTLLNHPLMTSNKWPPPTDARLIYSLAPASSILRKLCADCVANNNPFDKNEPSSAIYKEWDLIFRETKLSMDFAKSASTRWQNVDPWNWSERKRYFGGEGEEKGIEERWEDLLKDDEGDAKGIMEQGAKMKFAKRVESEFLRNMDLDSKKRKRDESMDLESSDEADDDT</sequence>
<feature type="region of interest" description="Disordered" evidence="1">
    <location>
        <begin position="181"/>
        <end position="200"/>
    </location>
</feature>
<feature type="compositionally biased region" description="Basic and acidic residues" evidence="1">
    <location>
        <begin position="519"/>
        <end position="528"/>
    </location>
</feature>
<dbReference type="EMBL" id="VICG01000006">
    <property type="protein sequence ID" value="KAA8571322.1"/>
    <property type="molecule type" value="Genomic_DNA"/>
</dbReference>
<organism evidence="2 3">
    <name type="scientific">Monilinia fructicola</name>
    <name type="common">Brown rot fungus</name>
    <name type="synonym">Ciboria fructicola</name>
    <dbReference type="NCBI Taxonomy" id="38448"/>
    <lineage>
        <taxon>Eukaryota</taxon>
        <taxon>Fungi</taxon>
        <taxon>Dikarya</taxon>
        <taxon>Ascomycota</taxon>
        <taxon>Pezizomycotina</taxon>
        <taxon>Leotiomycetes</taxon>
        <taxon>Helotiales</taxon>
        <taxon>Sclerotiniaceae</taxon>
        <taxon>Monilinia</taxon>
    </lineage>
</organism>
<evidence type="ECO:0000313" key="3">
    <source>
        <dbReference type="Proteomes" id="UP000322873"/>
    </source>
</evidence>
<feature type="compositionally biased region" description="Low complexity" evidence="1">
    <location>
        <begin position="35"/>
        <end position="44"/>
    </location>
</feature>
<feature type="compositionally biased region" description="Basic and acidic residues" evidence="1">
    <location>
        <begin position="235"/>
        <end position="265"/>
    </location>
</feature>
<reference evidence="2 3" key="1">
    <citation type="submission" date="2019-06" db="EMBL/GenBank/DDBJ databases">
        <title>Genome Sequence of the Brown Rot Fungal Pathogen Monilinia fructicola.</title>
        <authorList>
            <person name="De Miccolis Angelini R.M."/>
            <person name="Landi L."/>
            <person name="Abate D."/>
            <person name="Pollastro S."/>
            <person name="Romanazzi G."/>
            <person name="Faretra F."/>
        </authorList>
    </citation>
    <scope>NUCLEOTIDE SEQUENCE [LARGE SCALE GENOMIC DNA]</scope>
    <source>
        <strain evidence="2 3">Mfrc123</strain>
    </source>
</reference>
<feature type="compositionally biased region" description="Polar residues" evidence="1">
    <location>
        <begin position="19"/>
        <end position="28"/>
    </location>
</feature>
<feature type="compositionally biased region" description="Acidic residues" evidence="1">
    <location>
        <begin position="529"/>
        <end position="541"/>
    </location>
</feature>
<feature type="compositionally biased region" description="Polar residues" evidence="1">
    <location>
        <begin position="266"/>
        <end position="278"/>
    </location>
</feature>
<accession>A0A5M9JU48</accession>
<feature type="region of interest" description="Disordered" evidence="1">
    <location>
        <begin position="519"/>
        <end position="541"/>
    </location>
</feature>
<name>A0A5M9JU48_MONFR</name>
<feature type="region of interest" description="Disordered" evidence="1">
    <location>
        <begin position="1"/>
        <end position="64"/>
    </location>
</feature>